<dbReference type="SUPFAM" id="SSF53756">
    <property type="entry name" value="UDP-Glycosyltransferase/glycogen phosphorylase"/>
    <property type="match status" value="1"/>
</dbReference>
<dbReference type="STRING" id="52560.SAMN04488082_12334"/>
<dbReference type="CDD" id="cd03801">
    <property type="entry name" value="GT4_PimA-like"/>
    <property type="match status" value="1"/>
</dbReference>
<accession>A0A1I3ZBU7</accession>
<dbReference type="EMBL" id="FORX01000023">
    <property type="protein sequence ID" value="SFK41493.1"/>
    <property type="molecule type" value="Genomic_DNA"/>
</dbReference>
<protein>
    <submittedName>
        <fullName evidence="3">UDP-glucose:(Heptosyl)LPS alpha-1,3-glucosyltransferase</fullName>
    </submittedName>
</protein>
<sequence length="369" mass="40285">MKRVALMLPKLSRYGGAEQFGYRLAEYLATRCASEFEVTFICAKQDGPAPSGVRVIRVGRPIPGKLGKVLWFAMAAEVARRRGKFDVSVGLGNTVFQDIARLSGGPTRLFWNYSIRAYAPGRERILKTLTRQLSPGKQLGRIIEGLCARHTPVLVANSEFVRDLTVQAYGGLTPENIRLIYNKPDLGRFSPGDPALRPELRRRFGLPEQTDLIVTAGTNFRLKGVHVLIKALAQLPTSFHLAVAGGRGSRDLNALAETLGVRERVHFLGRVDDMPALYQSGDIFVLNTFYDACANAVLEALACGLPTISTACNGSSVFLRPEAVLADPTDASGLAQRIKALIHNGSTARTDYAPRSGLEPYADLIREFS</sequence>
<dbReference type="PANTHER" id="PTHR12526">
    <property type="entry name" value="GLYCOSYLTRANSFERASE"/>
    <property type="match status" value="1"/>
</dbReference>
<keyword evidence="3" id="KW-0808">Transferase</keyword>
<dbReference type="RefSeq" id="WP_092378792.1">
    <property type="nucleotide sequence ID" value="NZ_FORX01000023.1"/>
</dbReference>
<organism evidence="3 4">
    <name type="scientific">Desulfomicrobium apsheronum</name>
    <dbReference type="NCBI Taxonomy" id="52560"/>
    <lineage>
        <taxon>Bacteria</taxon>
        <taxon>Pseudomonadati</taxon>
        <taxon>Thermodesulfobacteriota</taxon>
        <taxon>Desulfovibrionia</taxon>
        <taxon>Desulfovibrionales</taxon>
        <taxon>Desulfomicrobiaceae</taxon>
        <taxon>Desulfomicrobium</taxon>
    </lineage>
</organism>
<feature type="domain" description="Glycosyl transferase family 1" evidence="1">
    <location>
        <begin position="198"/>
        <end position="348"/>
    </location>
</feature>
<feature type="domain" description="Glycosyltransferase subfamily 4-like N-terminal" evidence="2">
    <location>
        <begin position="14"/>
        <end position="182"/>
    </location>
</feature>
<dbReference type="InterPro" id="IPR028098">
    <property type="entry name" value="Glyco_trans_4-like_N"/>
</dbReference>
<dbReference type="AlphaFoldDB" id="A0A1I3ZBU7"/>
<dbReference type="GO" id="GO:0016757">
    <property type="term" value="F:glycosyltransferase activity"/>
    <property type="evidence" value="ECO:0007669"/>
    <property type="project" value="InterPro"/>
</dbReference>
<evidence type="ECO:0000259" key="2">
    <source>
        <dbReference type="Pfam" id="PF13439"/>
    </source>
</evidence>
<dbReference type="Pfam" id="PF13439">
    <property type="entry name" value="Glyco_transf_4"/>
    <property type="match status" value="1"/>
</dbReference>
<name>A0A1I3ZBU7_9BACT</name>
<evidence type="ECO:0000313" key="4">
    <source>
        <dbReference type="Proteomes" id="UP000198635"/>
    </source>
</evidence>
<dbReference type="Proteomes" id="UP000198635">
    <property type="component" value="Unassembled WGS sequence"/>
</dbReference>
<evidence type="ECO:0000259" key="1">
    <source>
        <dbReference type="Pfam" id="PF00534"/>
    </source>
</evidence>
<dbReference type="Gene3D" id="3.40.50.2000">
    <property type="entry name" value="Glycogen Phosphorylase B"/>
    <property type="match status" value="2"/>
</dbReference>
<dbReference type="Pfam" id="PF00534">
    <property type="entry name" value="Glycos_transf_1"/>
    <property type="match status" value="1"/>
</dbReference>
<keyword evidence="4" id="KW-1185">Reference proteome</keyword>
<proteinExistence type="predicted"/>
<evidence type="ECO:0000313" key="3">
    <source>
        <dbReference type="EMBL" id="SFK41493.1"/>
    </source>
</evidence>
<dbReference type="OrthoDB" id="433681at2"/>
<dbReference type="InterPro" id="IPR001296">
    <property type="entry name" value="Glyco_trans_1"/>
</dbReference>
<reference evidence="4" key="1">
    <citation type="submission" date="2016-10" db="EMBL/GenBank/DDBJ databases">
        <authorList>
            <person name="Varghese N."/>
            <person name="Submissions S."/>
        </authorList>
    </citation>
    <scope>NUCLEOTIDE SEQUENCE [LARGE SCALE GENOMIC DNA]</scope>
    <source>
        <strain evidence="4">DSM 5918</strain>
    </source>
</reference>
<gene>
    <name evidence="3" type="ORF">SAMN04488082_12334</name>
</gene>